<evidence type="ECO:0000313" key="1">
    <source>
        <dbReference type="EMBL" id="KKL70427.1"/>
    </source>
</evidence>
<name>A0A0F9H582_9ZZZZ</name>
<comment type="caution">
    <text evidence="1">The sequence shown here is derived from an EMBL/GenBank/DDBJ whole genome shotgun (WGS) entry which is preliminary data.</text>
</comment>
<dbReference type="EMBL" id="LAZR01025896">
    <property type="protein sequence ID" value="KKL70427.1"/>
    <property type="molecule type" value="Genomic_DNA"/>
</dbReference>
<organism evidence="1">
    <name type="scientific">marine sediment metagenome</name>
    <dbReference type="NCBI Taxonomy" id="412755"/>
    <lineage>
        <taxon>unclassified sequences</taxon>
        <taxon>metagenomes</taxon>
        <taxon>ecological metagenomes</taxon>
    </lineage>
</organism>
<gene>
    <name evidence="1" type="ORF">LCGC14_2104980</name>
</gene>
<sequence length="37" mass="4313">MRVICINERSVYCSDSTILFIDIDALNVNNPQEHIYL</sequence>
<accession>A0A0F9H582</accession>
<feature type="non-terminal residue" evidence="1">
    <location>
        <position position="37"/>
    </location>
</feature>
<reference evidence="1" key="1">
    <citation type="journal article" date="2015" name="Nature">
        <title>Complex archaea that bridge the gap between prokaryotes and eukaryotes.</title>
        <authorList>
            <person name="Spang A."/>
            <person name="Saw J.H."/>
            <person name="Jorgensen S.L."/>
            <person name="Zaremba-Niedzwiedzka K."/>
            <person name="Martijn J."/>
            <person name="Lind A.E."/>
            <person name="van Eijk R."/>
            <person name="Schleper C."/>
            <person name="Guy L."/>
            <person name="Ettema T.J."/>
        </authorList>
    </citation>
    <scope>NUCLEOTIDE SEQUENCE</scope>
</reference>
<proteinExistence type="predicted"/>
<dbReference type="AlphaFoldDB" id="A0A0F9H582"/>
<protein>
    <submittedName>
        <fullName evidence="1">Uncharacterized protein</fullName>
    </submittedName>
</protein>